<evidence type="ECO:0000256" key="6">
    <source>
        <dbReference type="ARBA" id="ARBA00022741"/>
    </source>
</evidence>
<comment type="caution">
    <text evidence="11">The sequence shown here is derived from an EMBL/GenBank/DDBJ whole genome shotgun (WGS) entry which is preliminary data.</text>
</comment>
<dbReference type="Proteomes" id="UP000736328">
    <property type="component" value="Unassembled WGS sequence"/>
</dbReference>
<dbReference type="CDD" id="cd05403">
    <property type="entry name" value="NT_KNTase_like"/>
    <property type="match status" value="1"/>
</dbReference>
<dbReference type="Pfam" id="PF01909">
    <property type="entry name" value="NTP_transf_2"/>
    <property type="match status" value="1"/>
</dbReference>
<dbReference type="InterPro" id="IPR002934">
    <property type="entry name" value="Polymerase_NTP_transf_dom"/>
</dbReference>
<name>A0A933I908_UNCT6</name>
<evidence type="ECO:0000256" key="8">
    <source>
        <dbReference type="ARBA" id="ARBA00022842"/>
    </source>
</evidence>
<dbReference type="Gene3D" id="3.30.460.10">
    <property type="entry name" value="Beta Polymerase, domain 2"/>
    <property type="match status" value="1"/>
</dbReference>
<dbReference type="SUPFAM" id="SSF81301">
    <property type="entry name" value="Nucleotidyltransferase"/>
    <property type="match status" value="1"/>
</dbReference>
<dbReference type="GO" id="GO:0016779">
    <property type="term" value="F:nucleotidyltransferase activity"/>
    <property type="evidence" value="ECO:0007669"/>
    <property type="project" value="UniProtKB-KW"/>
</dbReference>
<keyword evidence="3" id="KW-0808">Transferase</keyword>
<sequence>MNNFITSAPVAEIAQFCQRWLISKLALFGSVLRDDFGPESDVDILVAFSPGADWGLLDHVQMQQELQTILRRNVDLISARALERSRNWMLRDEILNTAETLFPQRKAAHVSG</sequence>
<gene>
    <name evidence="11" type="ORF">HY768_06285</name>
</gene>
<evidence type="ECO:0000313" key="11">
    <source>
        <dbReference type="EMBL" id="MBI4726817.1"/>
    </source>
</evidence>
<evidence type="ECO:0000259" key="10">
    <source>
        <dbReference type="Pfam" id="PF01909"/>
    </source>
</evidence>
<dbReference type="PANTHER" id="PTHR33571">
    <property type="entry name" value="SSL8005 PROTEIN"/>
    <property type="match status" value="1"/>
</dbReference>
<dbReference type="InterPro" id="IPR043519">
    <property type="entry name" value="NT_sf"/>
</dbReference>
<dbReference type="AlphaFoldDB" id="A0A933I908"/>
<evidence type="ECO:0000256" key="2">
    <source>
        <dbReference type="ARBA" id="ARBA00022649"/>
    </source>
</evidence>
<accession>A0A933I908</accession>
<keyword evidence="7" id="KW-0067">ATP-binding</keyword>
<comment type="similarity">
    <text evidence="9">Belongs to the MntA antitoxin family.</text>
</comment>
<evidence type="ECO:0000256" key="3">
    <source>
        <dbReference type="ARBA" id="ARBA00022679"/>
    </source>
</evidence>
<evidence type="ECO:0000256" key="5">
    <source>
        <dbReference type="ARBA" id="ARBA00022723"/>
    </source>
</evidence>
<dbReference type="PANTHER" id="PTHR33571:SF12">
    <property type="entry name" value="BSL3053 PROTEIN"/>
    <property type="match status" value="1"/>
</dbReference>
<keyword evidence="6" id="KW-0547">Nucleotide-binding</keyword>
<evidence type="ECO:0000256" key="9">
    <source>
        <dbReference type="ARBA" id="ARBA00038276"/>
    </source>
</evidence>
<protein>
    <submittedName>
        <fullName evidence="11">Nucleotidyltransferase family protein</fullName>
    </submittedName>
</protein>
<reference evidence="11" key="1">
    <citation type="submission" date="2020-07" db="EMBL/GenBank/DDBJ databases">
        <title>Huge and variable diversity of episymbiotic CPR bacteria and DPANN archaea in groundwater ecosystems.</title>
        <authorList>
            <person name="He C.Y."/>
            <person name="Keren R."/>
            <person name="Whittaker M."/>
            <person name="Farag I.F."/>
            <person name="Doudna J."/>
            <person name="Cate J.H.D."/>
            <person name="Banfield J.F."/>
        </authorList>
    </citation>
    <scope>NUCLEOTIDE SEQUENCE</scope>
    <source>
        <strain evidence="11">NC_groundwater_1520_Pr4_B-0.1um_53_5</strain>
    </source>
</reference>
<proteinExistence type="inferred from homology"/>
<dbReference type="EMBL" id="JACQXR010000084">
    <property type="protein sequence ID" value="MBI4726817.1"/>
    <property type="molecule type" value="Genomic_DNA"/>
</dbReference>
<keyword evidence="8" id="KW-0460">Magnesium</keyword>
<dbReference type="GO" id="GO:0046872">
    <property type="term" value="F:metal ion binding"/>
    <property type="evidence" value="ECO:0007669"/>
    <property type="project" value="UniProtKB-KW"/>
</dbReference>
<comment type="cofactor">
    <cofactor evidence="1">
        <name>Mg(2+)</name>
        <dbReference type="ChEBI" id="CHEBI:18420"/>
    </cofactor>
</comment>
<keyword evidence="5" id="KW-0479">Metal-binding</keyword>
<organism evidence="11 12">
    <name type="scientific">candidate division TA06 bacterium</name>
    <dbReference type="NCBI Taxonomy" id="2250710"/>
    <lineage>
        <taxon>Bacteria</taxon>
        <taxon>Bacteria division TA06</taxon>
    </lineage>
</organism>
<dbReference type="GO" id="GO:0005524">
    <property type="term" value="F:ATP binding"/>
    <property type="evidence" value="ECO:0007669"/>
    <property type="project" value="UniProtKB-KW"/>
</dbReference>
<evidence type="ECO:0000256" key="7">
    <source>
        <dbReference type="ARBA" id="ARBA00022840"/>
    </source>
</evidence>
<dbReference type="InterPro" id="IPR052038">
    <property type="entry name" value="Type-VII_TA_antitoxin"/>
</dbReference>
<keyword evidence="2" id="KW-1277">Toxin-antitoxin system</keyword>
<feature type="domain" description="Polymerase nucleotidyl transferase" evidence="10">
    <location>
        <begin position="15"/>
        <end position="96"/>
    </location>
</feature>
<keyword evidence="4" id="KW-0548">Nucleotidyltransferase</keyword>
<evidence type="ECO:0000256" key="1">
    <source>
        <dbReference type="ARBA" id="ARBA00001946"/>
    </source>
</evidence>
<evidence type="ECO:0000256" key="4">
    <source>
        <dbReference type="ARBA" id="ARBA00022695"/>
    </source>
</evidence>
<evidence type="ECO:0000313" key="12">
    <source>
        <dbReference type="Proteomes" id="UP000736328"/>
    </source>
</evidence>